<keyword evidence="4" id="KW-1185">Reference proteome</keyword>
<evidence type="ECO:0000256" key="2">
    <source>
        <dbReference type="SAM" id="SignalP"/>
    </source>
</evidence>
<feature type="region of interest" description="Disordered" evidence="1">
    <location>
        <begin position="23"/>
        <end position="59"/>
    </location>
</feature>
<name>A0A239BBF4_9ACTN</name>
<feature type="compositionally biased region" description="Polar residues" evidence="1">
    <location>
        <begin position="24"/>
        <end position="43"/>
    </location>
</feature>
<dbReference type="AlphaFoldDB" id="A0A239BBF4"/>
<dbReference type="EMBL" id="FZOF01000002">
    <property type="protein sequence ID" value="SNS04891.1"/>
    <property type="molecule type" value="Genomic_DNA"/>
</dbReference>
<feature type="signal peptide" evidence="2">
    <location>
        <begin position="1"/>
        <end position="20"/>
    </location>
</feature>
<sequence>MRTHIAATALLLAVTGLALGGCGSSSDTTATAPETAVSSQSPVARTDQEKTLPDAGMPSALTDAERVTLIAALQAVNPDFAKDPDKAIDAAREQCSAINSNSPQADAEAAKRFTYHGNELTEAQGKAINDVLKRLKFCAA</sequence>
<evidence type="ECO:0000256" key="1">
    <source>
        <dbReference type="SAM" id="MobiDB-lite"/>
    </source>
</evidence>
<proteinExistence type="predicted"/>
<dbReference type="RefSeq" id="WP_089222622.1">
    <property type="nucleotide sequence ID" value="NZ_FZOF01000002.1"/>
</dbReference>
<protein>
    <submittedName>
        <fullName evidence="3">Uncharacterized protein</fullName>
    </submittedName>
</protein>
<evidence type="ECO:0000313" key="3">
    <source>
        <dbReference type="EMBL" id="SNS04891.1"/>
    </source>
</evidence>
<dbReference type="Proteomes" id="UP000198280">
    <property type="component" value="Unassembled WGS sequence"/>
</dbReference>
<evidence type="ECO:0000313" key="4">
    <source>
        <dbReference type="Proteomes" id="UP000198280"/>
    </source>
</evidence>
<accession>A0A239BBF4</accession>
<gene>
    <name evidence="3" type="ORF">SAMN05216252_102500</name>
</gene>
<feature type="chain" id="PRO_5039171468" evidence="2">
    <location>
        <begin position="21"/>
        <end position="140"/>
    </location>
</feature>
<reference evidence="3 4" key="1">
    <citation type="submission" date="2017-06" db="EMBL/GenBank/DDBJ databases">
        <authorList>
            <person name="Kim H.J."/>
            <person name="Triplett B.A."/>
        </authorList>
    </citation>
    <scope>NUCLEOTIDE SEQUENCE [LARGE SCALE GENOMIC DNA]</scope>
    <source>
        <strain evidence="3 4">CGMCC 4.1858</strain>
    </source>
</reference>
<keyword evidence="2" id="KW-0732">Signal</keyword>
<dbReference type="PROSITE" id="PS51257">
    <property type="entry name" value="PROKAR_LIPOPROTEIN"/>
    <property type="match status" value="1"/>
</dbReference>
<organism evidence="3 4">
    <name type="scientific">Actinacidiphila glaucinigra</name>
    <dbReference type="NCBI Taxonomy" id="235986"/>
    <lineage>
        <taxon>Bacteria</taxon>
        <taxon>Bacillati</taxon>
        <taxon>Actinomycetota</taxon>
        <taxon>Actinomycetes</taxon>
        <taxon>Kitasatosporales</taxon>
        <taxon>Streptomycetaceae</taxon>
        <taxon>Actinacidiphila</taxon>
    </lineage>
</organism>